<protein>
    <recommendedName>
        <fullName evidence="1">SURF1-like protein</fullName>
    </recommendedName>
</protein>
<gene>
    <name evidence="2" type="ORF">ISQ19_06185</name>
</gene>
<reference evidence="2" key="1">
    <citation type="submission" date="2020-10" db="EMBL/GenBank/DDBJ databases">
        <title>Microbiome of the Black Sea water column analyzed by genome centric metagenomics.</title>
        <authorList>
            <person name="Cabello-Yeves P.J."/>
            <person name="Callieri C."/>
            <person name="Picazo A."/>
            <person name="Mehrshad M."/>
            <person name="Haro-Moreno J.M."/>
            <person name="Roda-Garcia J."/>
            <person name="Dzembekova N."/>
            <person name="Slabakova V."/>
            <person name="Slabakova N."/>
            <person name="Moncheva S."/>
            <person name="Rodriguez-Valera F."/>
        </authorList>
    </citation>
    <scope>NUCLEOTIDE SEQUENCE</scope>
    <source>
        <strain evidence="2">BS307-5m-G5</strain>
    </source>
</reference>
<keyword evidence="1" id="KW-1133">Transmembrane helix</keyword>
<comment type="similarity">
    <text evidence="1">Belongs to the SURF1 family.</text>
</comment>
<evidence type="ECO:0000313" key="3">
    <source>
        <dbReference type="Proteomes" id="UP000785783"/>
    </source>
</evidence>
<dbReference type="AlphaFoldDB" id="A0A937L5V1"/>
<name>A0A937L5V1_9PROT</name>
<dbReference type="EMBL" id="JADHOK010000095">
    <property type="protein sequence ID" value="MBL6762267.1"/>
    <property type="molecule type" value="Genomic_DNA"/>
</dbReference>
<keyword evidence="1" id="KW-0812">Transmembrane</keyword>
<comment type="caution">
    <text evidence="1">Lacks conserved residue(s) required for the propagation of feature annotation.</text>
</comment>
<dbReference type="InterPro" id="IPR002994">
    <property type="entry name" value="Surf1/Shy1"/>
</dbReference>
<organism evidence="2 3">
    <name type="scientific">PS1 clade bacterium</name>
    <dbReference type="NCBI Taxonomy" id="2175152"/>
    <lineage>
        <taxon>Bacteria</taxon>
        <taxon>Pseudomonadati</taxon>
        <taxon>Pseudomonadota</taxon>
        <taxon>Alphaproteobacteria</taxon>
        <taxon>PS1 clade</taxon>
    </lineage>
</organism>
<dbReference type="Pfam" id="PF02104">
    <property type="entry name" value="SURF1"/>
    <property type="match status" value="1"/>
</dbReference>
<sequence>MRHSPLVLRDYFPAALTLVMLAVLMALGLWQVERLAWKQDLLARMEARRDATP</sequence>
<evidence type="ECO:0000256" key="1">
    <source>
        <dbReference type="RuleBase" id="RU363076"/>
    </source>
</evidence>
<feature type="transmembrane region" description="Helical" evidence="1">
    <location>
        <begin position="12"/>
        <end position="30"/>
    </location>
</feature>
<keyword evidence="1" id="KW-0472">Membrane</keyword>
<accession>A0A937L5V1</accession>
<keyword evidence="1" id="KW-1003">Cell membrane</keyword>
<dbReference type="Proteomes" id="UP000785783">
    <property type="component" value="Unassembled WGS sequence"/>
</dbReference>
<dbReference type="PROSITE" id="PS50895">
    <property type="entry name" value="SURF1"/>
    <property type="match status" value="1"/>
</dbReference>
<proteinExistence type="inferred from homology"/>
<feature type="non-terminal residue" evidence="2">
    <location>
        <position position="53"/>
    </location>
</feature>
<comment type="subcellular location">
    <subcellularLocation>
        <location evidence="1">Cell membrane</location>
        <topology evidence="1">Multi-pass membrane protein</topology>
    </subcellularLocation>
</comment>
<dbReference type="GO" id="GO:0005886">
    <property type="term" value="C:plasma membrane"/>
    <property type="evidence" value="ECO:0007669"/>
    <property type="project" value="UniProtKB-SubCell"/>
</dbReference>
<evidence type="ECO:0000313" key="2">
    <source>
        <dbReference type="EMBL" id="MBL6762267.1"/>
    </source>
</evidence>
<comment type="caution">
    <text evidence="2">The sequence shown here is derived from an EMBL/GenBank/DDBJ whole genome shotgun (WGS) entry which is preliminary data.</text>
</comment>